<feature type="region of interest" description="Disordered" evidence="1">
    <location>
        <begin position="244"/>
        <end position="285"/>
    </location>
</feature>
<feature type="compositionally biased region" description="Low complexity" evidence="1">
    <location>
        <begin position="251"/>
        <end position="264"/>
    </location>
</feature>
<name>A0A6L2MYM4_TANCI</name>
<dbReference type="CDD" id="cd09272">
    <property type="entry name" value="RNase_HI_RT_Ty1"/>
    <property type="match status" value="1"/>
</dbReference>
<dbReference type="EMBL" id="BKCJ010007798">
    <property type="protein sequence ID" value="GEU79068.1"/>
    <property type="molecule type" value="Genomic_DNA"/>
</dbReference>
<accession>A0A6L2MYM4</accession>
<evidence type="ECO:0000313" key="2">
    <source>
        <dbReference type="EMBL" id="GEU79068.1"/>
    </source>
</evidence>
<dbReference type="PANTHER" id="PTHR11439">
    <property type="entry name" value="GAG-POL-RELATED RETROTRANSPOSON"/>
    <property type="match status" value="1"/>
</dbReference>
<gene>
    <name evidence="2" type="ORF">Tci_051046</name>
</gene>
<evidence type="ECO:0008006" key="3">
    <source>
        <dbReference type="Google" id="ProtNLM"/>
    </source>
</evidence>
<feature type="compositionally biased region" description="Basic and acidic residues" evidence="1">
    <location>
        <begin position="134"/>
        <end position="148"/>
    </location>
</feature>
<comment type="caution">
    <text evidence="2">The sequence shown here is derived from an EMBL/GenBank/DDBJ whole genome shotgun (WGS) entry which is preliminary data.</text>
</comment>
<proteinExistence type="predicted"/>
<dbReference type="AlphaFoldDB" id="A0A6L2MYM4"/>
<dbReference type="PANTHER" id="PTHR11439:SF511">
    <property type="match status" value="1"/>
</dbReference>
<feature type="region of interest" description="Disordered" evidence="1">
    <location>
        <begin position="125"/>
        <end position="148"/>
    </location>
</feature>
<reference evidence="2" key="1">
    <citation type="journal article" date="2019" name="Sci. Rep.">
        <title>Draft genome of Tanacetum cinerariifolium, the natural source of mosquito coil.</title>
        <authorList>
            <person name="Yamashiro T."/>
            <person name="Shiraishi A."/>
            <person name="Satake H."/>
            <person name="Nakayama K."/>
        </authorList>
    </citation>
    <scope>NUCLEOTIDE SEQUENCE</scope>
</reference>
<evidence type="ECO:0000256" key="1">
    <source>
        <dbReference type="SAM" id="MobiDB-lite"/>
    </source>
</evidence>
<organism evidence="2">
    <name type="scientific">Tanacetum cinerariifolium</name>
    <name type="common">Dalmatian daisy</name>
    <name type="synonym">Chrysanthemum cinerariifolium</name>
    <dbReference type="NCBI Taxonomy" id="118510"/>
    <lineage>
        <taxon>Eukaryota</taxon>
        <taxon>Viridiplantae</taxon>
        <taxon>Streptophyta</taxon>
        <taxon>Embryophyta</taxon>
        <taxon>Tracheophyta</taxon>
        <taxon>Spermatophyta</taxon>
        <taxon>Magnoliopsida</taxon>
        <taxon>eudicotyledons</taxon>
        <taxon>Gunneridae</taxon>
        <taxon>Pentapetalae</taxon>
        <taxon>asterids</taxon>
        <taxon>campanulids</taxon>
        <taxon>Asterales</taxon>
        <taxon>Asteraceae</taxon>
        <taxon>Asteroideae</taxon>
        <taxon>Anthemideae</taxon>
        <taxon>Anthemidinae</taxon>
        <taxon>Tanacetum</taxon>
    </lineage>
</organism>
<protein>
    <recommendedName>
        <fullName evidence="3">Reverse transcriptase Ty1/copia-type domain-containing protein</fullName>
    </recommendedName>
</protein>
<sequence>MALGAKLKLGFIDGSCVKPTSDHDESWIRCDYMVTCWILNLMVTELSDAFLYAQSACELWKEIGERYVQSNGPLFYQLERELIRSQILAMDHLLTINKAYDIVQQIEKQKQVTNHVFEPTAFFSNMNNKNNSNGRRENNKGNRNEIKGETKNEISFKKVCTNYGKEGHLFEQCFERLGYPDWYKGKKAKKNNRLAAHVTQVLMSTLVEKLLLTWDMRMKGKAISEDQGGASSSHAAMVIPNILIPTEPDNENSGNENSNSSTNSIPQNVNSIPLEPTRRSTRQSTKTVWLKGLVAPTGTKSGPHYPLFASTYFPGISQQHIAFLANVFAQPEPTRYQQAIQHPGWVEAMNKELEALEKNNGLLLNCLQDIRLLHLKISMLPPEGYTKAKPGRLVGRLLYLTMTRLDISYVVQHLSQFVSSPKDIHLQDAIHLLKYLKGTASKGLFYPIQPHLQVTGFTDVDWASCLMTKKSLTEYRNMATTTCKLLWLSFLLKDLHIPVKLLITLFCDNKFAQQIAANPCFHERAKHMDIDSHLTRDKVHDGFLQTAFIPSYLQLADIMTKALNSVQHSFLDAKLGVSTAPTSGEDKKHKD</sequence>